<dbReference type="Proteomes" id="UP000515162">
    <property type="component" value="Chromosome 3L"/>
</dbReference>
<evidence type="ECO:0000313" key="5">
    <source>
        <dbReference type="RefSeq" id="XP_033160717.1"/>
    </source>
</evidence>
<feature type="compositionally biased region" description="Basic and acidic residues" evidence="1">
    <location>
        <begin position="467"/>
        <end position="484"/>
    </location>
</feature>
<evidence type="ECO:0000256" key="2">
    <source>
        <dbReference type="SAM" id="SignalP"/>
    </source>
</evidence>
<feature type="compositionally biased region" description="Acidic residues" evidence="1">
    <location>
        <begin position="172"/>
        <end position="196"/>
    </location>
</feature>
<feature type="region of interest" description="Disordered" evidence="1">
    <location>
        <begin position="878"/>
        <end position="898"/>
    </location>
</feature>
<reference evidence="5" key="1">
    <citation type="submission" date="2025-08" db="UniProtKB">
        <authorList>
            <consortium name="RefSeq"/>
        </authorList>
    </citation>
    <scope>IDENTIFICATION</scope>
    <source>
        <strain evidence="5">Mau12</strain>
        <tissue evidence="5">Whole Body</tissue>
    </source>
</reference>
<accession>A0A6P8JV80</accession>
<feature type="compositionally biased region" description="Basic residues" evidence="1">
    <location>
        <begin position="210"/>
        <end position="223"/>
    </location>
</feature>
<gene>
    <name evidence="5" type="primary">LOC117141404</name>
</gene>
<keyword evidence="4" id="KW-1185">Reference proteome</keyword>
<feature type="compositionally biased region" description="Low complexity" evidence="1">
    <location>
        <begin position="197"/>
        <end position="209"/>
    </location>
</feature>
<feature type="domain" description="Chitin-binding type-2" evidence="3">
    <location>
        <begin position="79"/>
        <end position="147"/>
    </location>
</feature>
<feature type="compositionally biased region" description="Low complexity" evidence="1">
    <location>
        <begin position="831"/>
        <end position="844"/>
    </location>
</feature>
<dbReference type="Pfam" id="PF01607">
    <property type="entry name" value="CBM_14"/>
    <property type="match status" value="1"/>
</dbReference>
<feature type="compositionally biased region" description="Basic and acidic residues" evidence="1">
    <location>
        <begin position="728"/>
        <end position="750"/>
    </location>
</feature>
<dbReference type="SUPFAM" id="SSF57625">
    <property type="entry name" value="Invertebrate chitin-binding proteins"/>
    <property type="match status" value="1"/>
</dbReference>
<dbReference type="GeneID" id="117141404"/>
<feature type="chain" id="PRO_5028328143" evidence="2">
    <location>
        <begin position="18"/>
        <end position="910"/>
    </location>
</feature>
<protein>
    <submittedName>
        <fullName evidence="5">Titin</fullName>
    </submittedName>
</protein>
<feature type="region of interest" description="Disordered" evidence="1">
    <location>
        <begin position="403"/>
        <end position="497"/>
    </location>
</feature>
<evidence type="ECO:0000313" key="4">
    <source>
        <dbReference type="Proteomes" id="UP000515162"/>
    </source>
</evidence>
<feature type="compositionally biased region" description="Basic and acidic residues" evidence="1">
    <location>
        <begin position="404"/>
        <end position="456"/>
    </location>
</feature>
<evidence type="ECO:0000259" key="3">
    <source>
        <dbReference type="PROSITE" id="PS50940"/>
    </source>
</evidence>
<name>A0A6P8JV80_DROMA</name>
<feature type="region of interest" description="Disordered" evidence="1">
    <location>
        <begin position="670"/>
        <end position="755"/>
    </location>
</feature>
<evidence type="ECO:0000256" key="1">
    <source>
        <dbReference type="SAM" id="MobiDB-lite"/>
    </source>
</evidence>
<sequence length="910" mass="101086">MWKTLCLLLLLTATCSAGPLSAHQKRKAPVTREEPVPAEVEMPEQTETEDESAPAEAASMGTLTLPSNATSIRSDITDNFSCVNKTYGYYADVENDCQIFHVCLPVTYADGRENTFRWSFICPEETIFSQESFTCMRREDMTIECEDSSRYYELNGNFGGPAEEESKPTPVESEEPEKEESEPEPETVESEPEVPAEPEVQTAKPMKPVKVQKPKPNRRKPQPQRKVPAAVTAAPEVEAVPEPISHVEVESKPMKPQRFTSRPHQERPQVKRPAIAAPPMRNELFNGIRKRPAIFNKPPTTVKTVEEVVENEPAVTEAVLQLSEPQPTLKLQTLFAEPEVIPVEVQEPEVQASEPAVTFVQPEPVVEEVVPSKVEIDTRIEDVKPIEAIEEIPAVIVESLDQSRPQEIEKAPEMQEEAKITEEAKPEEELKPEQEMKLEEELKSEEAAKPEVELKPQEIQAEEEPEVPAKVEQIIEAKPEEIKSDPAIIEASNSHEEPLVNLEALEAAKPADAPESMPATPEMEQHSPLVEEILDNTNDGEAQESLGGFKPVDPVMAAEAEQLITDFLNTLKKNEEKPETDLAESILPVNNPDVSIEEAKLPEPEIVDKNASVEEQLLEEAEDKKSHKTEMMQDSPIINIMQVQHMPMDYRIPVRVIPVEVQPVPAISEASEVAKESAPEVVSESSLEETKQSAPEEAKESVPEEVVDTAPEEVKEIPSVEIQESPMEEPKESSPEEVKESTPEEIKETAPETEVELVVAPEQTASHDDDAQESLVTAAYMPSIEDIVELVKERLDQTPKKDQMAPMELILTPGAAEPMSLVQSTSEQLEPESQATEEAASTAGQEEEVILPIYKRVSAAEPAMSKVQTLPVTVSKVDTEALPETESQPEVREPKMDARKRRFLFRADAS</sequence>
<dbReference type="InterPro" id="IPR052976">
    <property type="entry name" value="Scoloptoxin-like"/>
</dbReference>
<feature type="region of interest" description="Disordered" evidence="1">
    <location>
        <begin position="23"/>
        <end position="58"/>
    </location>
</feature>
<dbReference type="PANTHER" id="PTHR22933:SF43">
    <property type="entry name" value="LP10131P"/>
    <property type="match status" value="1"/>
</dbReference>
<proteinExistence type="predicted"/>
<keyword evidence="2" id="KW-0732">Signal</keyword>
<dbReference type="RefSeq" id="XP_033160717.1">
    <property type="nucleotide sequence ID" value="XM_033304826.1"/>
</dbReference>
<dbReference type="GO" id="GO:0008061">
    <property type="term" value="F:chitin binding"/>
    <property type="evidence" value="ECO:0007669"/>
    <property type="project" value="InterPro"/>
</dbReference>
<dbReference type="PANTHER" id="PTHR22933">
    <property type="entry name" value="FI18007P1-RELATED"/>
    <property type="match status" value="1"/>
</dbReference>
<feature type="signal peptide" evidence="2">
    <location>
        <begin position="1"/>
        <end position="17"/>
    </location>
</feature>
<dbReference type="PROSITE" id="PS50940">
    <property type="entry name" value="CHIT_BIND_II"/>
    <property type="match status" value="1"/>
</dbReference>
<organism evidence="4 5">
    <name type="scientific">Drosophila mauritiana</name>
    <name type="common">Fruit fly</name>
    <dbReference type="NCBI Taxonomy" id="7226"/>
    <lineage>
        <taxon>Eukaryota</taxon>
        <taxon>Metazoa</taxon>
        <taxon>Ecdysozoa</taxon>
        <taxon>Arthropoda</taxon>
        <taxon>Hexapoda</taxon>
        <taxon>Insecta</taxon>
        <taxon>Pterygota</taxon>
        <taxon>Neoptera</taxon>
        <taxon>Endopterygota</taxon>
        <taxon>Diptera</taxon>
        <taxon>Brachycera</taxon>
        <taxon>Muscomorpha</taxon>
        <taxon>Ephydroidea</taxon>
        <taxon>Drosophilidae</taxon>
        <taxon>Drosophila</taxon>
        <taxon>Sophophora</taxon>
    </lineage>
</organism>
<feature type="region of interest" description="Disordered" evidence="1">
    <location>
        <begin position="820"/>
        <end position="845"/>
    </location>
</feature>
<feature type="region of interest" description="Disordered" evidence="1">
    <location>
        <begin position="154"/>
        <end position="281"/>
    </location>
</feature>
<feature type="compositionally biased region" description="Basic and acidic residues" evidence="1">
    <location>
        <begin position="688"/>
        <end position="702"/>
    </location>
</feature>
<dbReference type="InterPro" id="IPR002557">
    <property type="entry name" value="Chitin-bd_dom"/>
</dbReference>
<dbReference type="InterPro" id="IPR036508">
    <property type="entry name" value="Chitin-bd_dom_sf"/>
</dbReference>
<dbReference type="GO" id="GO:0005576">
    <property type="term" value="C:extracellular region"/>
    <property type="evidence" value="ECO:0007669"/>
    <property type="project" value="InterPro"/>
</dbReference>
<feature type="compositionally biased region" description="Acidic residues" evidence="1">
    <location>
        <begin position="41"/>
        <end position="53"/>
    </location>
</feature>
<feature type="compositionally biased region" description="Low complexity" evidence="1">
    <location>
        <begin position="224"/>
        <end position="243"/>
    </location>
</feature>
<dbReference type="AlphaFoldDB" id="A0A6P8JV80"/>